<gene>
    <name evidence="1" type="ORF">HMPREF1978_00292</name>
</gene>
<name>U1Q990_9ACTO</name>
<dbReference type="AlphaFoldDB" id="U1Q990"/>
<reference evidence="1 2" key="1">
    <citation type="submission" date="2013-08" db="EMBL/GenBank/DDBJ databases">
        <authorList>
            <person name="Weinstock G."/>
            <person name="Sodergren E."/>
            <person name="Wylie T."/>
            <person name="Fulton L."/>
            <person name="Fulton R."/>
            <person name="Fronick C."/>
            <person name="O'Laughlin M."/>
            <person name="Godfrey J."/>
            <person name="Miner T."/>
            <person name="Herter B."/>
            <person name="Appelbaum E."/>
            <person name="Cordes M."/>
            <person name="Lek S."/>
            <person name="Wollam A."/>
            <person name="Pepin K.H."/>
            <person name="Palsikar V.B."/>
            <person name="Mitreva M."/>
            <person name="Wilson R.K."/>
        </authorList>
    </citation>
    <scope>NUCLEOTIDE SEQUENCE [LARGE SCALE GENOMIC DNA]</scope>
    <source>
        <strain evidence="1 2">F0530</strain>
    </source>
</reference>
<organism evidence="1 2">
    <name type="scientific">Actinomyces graevenitzii F0530</name>
    <dbReference type="NCBI Taxonomy" id="1321817"/>
    <lineage>
        <taxon>Bacteria</taxon>
        <taxon>Bacillati</taxon>
        <taxon>Actinomycetota</taxon>
        <taxon>Actinomycetes</taxon>
        <taxon>Actinomycetales</taxon>
        <taxon>Actinomycetaceae</taxon>
        <taxon>Actinomyces</taxon>
    </lineage>
</organism>
<sequence length="39" mass="4575">MAPNLDYTPKTMNPIKVLIKFLELVDKKPAITISFYRQH</sequence>
<evidence type="ECO:0000313" key="2">
    <source>
        <dbReference type="Proteomes" id="UP000016481"/>
    </source>
</evidence>
<evidence type="ECO:0000313" key="1">
    <source>
        <dbReference type="EMBL" id="ERH18629.1"/>
    </source>
</evidence>
<proteinExistence type="predicted"/>
<dbReference type="Proteomes" id="UP000016481">
    <property type="component" value="Unassembled WGS sequence"/>
</dbReference>
<comment type="caution">
    <text evidence="1">The sequence shown here is derived from an EMBL/GenBank/DDBJ whole genome shotgun (WGS) entry which is preliminary data.</text>
</comment>
<protein>
    <submittedName>
        <fullName evidence="1">Uncharacterized protein</fullName>
    </submittedName>
</protein>
<accession>U1Q990</accession>
<dbReference type="EMBL" id="AWSC01000009">
    <property type="protein sequence ID" value="ERH18629.1"/>
    <property type="molecule type" value="Genomic_DNA"/>
</dbReference>
<dbReference type="HOGENOM" id="CLU_3303267_0_0_11"/>